<keyword evidence="3 5" id="KW-0863">Zinc-finger</keyword>
<gene>
    <name evidence="8" type="ORF">B4U79_18641</name>
    <name evidence="7" type="ORF">B4U79_18642</name>
</gene>
<accession>A0A3S3RJP1</accession>
<keyword evidence="1" id="KW-0479">Metal-binding</keyword>
<dbReference type="Gene3D" id="3.30.160.60">
    <property type="entry name" value="Classic Zinc Finger"/>
    <property type="match status" value="1"/>
</dbReference>
<evidence type="ECO:0000313" key="9">
    <source>
        <dbReference type="Proteomes" id="UP000285301"/>
    </source>
</evidence>
<dbReference type="InterPro" id="IPR013087">
    <property type="entry name" value="Znf_C2H2_type"/>
</dbReference>
<dbReference type="AlphaFoldDB" id="A0A3S3RJP1"/>
<evidence type="ECO:0000256" key="1">
    <source>
        <dbReference type="ARBA" id="ARBA00022723"/>
    </source>
</evidence>
<organism evidence="8 9">
    <name type="scientific">Dinothrombium tinctorium</name>
    <dbReference type="NCBI Taxonomy" id="1965070"/>
    <lineage>
        <taxon>Eukaryota</taxon>
        <taxon>Metazoa</taxon>
        <taxon>Ecdysozoa</taxon>
        <taxon>Arthropoda</taxon>
        <taxon>Chelicerata</taxon>
        <taxon>Arachnida</taxon>
        <taxon>Acari</taxon>
        <taxon>Acariformes</taxon>
        <taxon>Trombidiformes</taxon>
        <taxon>Prostigmata</taxon>
        <taxon>Anystina</taxon>
        <taxon>Parasitengona</taxon>
        <taxon>Trombidioidea</taxon>
        <taxon>Trombidiidae</taxon>
        <taxon>Dinothrombium</taxon>
    </lineage>
</organism>
<evidence type="ECO:0000313" key="8">
    <source>
        <dbReference type="EMBL" id="RWS00679.1"/>
    </source>
</evidence>
<name>A0A3S3RJP1_9ACAR</name>
<dbReference type="Proteomes" id="UP000285301">
    <property type="component" value="Unassembled WGS sequence"/>
</dbReference>
<sequence length="123" mass="14467">MKKEMKDRALGSADSTHNSNIVLCRQLTVYGVKNFFRHRSFELFRQHYRYEYIDGYIWIYRCERCGKRFSQAVHLRYHMQVEKTETGVYKRAPCSKKLEAVECSRSSAPRMAVFNTLGTILGA</sequence>
<dbReference type="SUPFAM" id="SSF57667">
    <property type="entry name" value="beta-beta-alpha zinc fingers"/>
    <property type="match status" value="1"/>
</dbReference>
<keyword evidence="9" id="KW-1185">Reference proteome</keyword>
<evidence type="ECO:0000256" key="2">
    <source>
        <dbReference type="ARBA" id="ARBA00022737"/>
    </source>
</evidence>
<evidence type="ECO:0000256" key="3">
    <source>
        <dbReference type="ARBA" id="ARBA00022771"/>
    </source>
</evidence>
<dbReference type="FunFam" id="3.30.160.60:FF:000100">
    <property type="entry name" value="Zinc finger 45-like"/>
    <property type="match status" value="1"/>
</dbReference>
<dbReference type="EMBL" id="NCKU01010763">
    <property type="protein sequence ID" value="RWS00679.1"/>
    <property type="molecule type" value="Genomic_DNA"/>
</dbReference>
<evidence type="ECO:0000259" key="6">
    <source>
        <dbReference type="PROSITE" id="PS50157"/>
    </source>
</evidence>
<dbReference type="EMBL" id="NCKU01010769">
    <property type="protein sequence ID" value="RWS00678.1"/>
    <property type="molecule type" value="Genomic_DNA"/>
</dbReference>
<keyword evidence="4" id="KW-0862">Zinc</keyword>
<dbReference type="GO" id="GO:0008270">
    <property type="term" value="F:zinc ion binding"/>
    <property type="evidence" value="ECO:0007669"/>
    <property type="project" value="UniProtKB-KW"/>
</dbReference>
<evidence type="ECO:0000256" key="5">
    <source>
        <dbReference type="PROSITE-ProRule" id="PRU00042"/>
    </source>
</evidence>
<evidence type="ECO:0000256" key="4">
    <source>
        <dbReference type="ARBA" id="ARBA00022833"/>
    </source>
</evidence>
<protein>
    <recommendedName>
        <fullName evidence="6">C2H2-type domain-containing protein</fullName>
    </recommendedName>
</protein>
<reference evidence="8" key="2">
    <citation type="submission" date="2018-11" db="EMBL/GenBank/DDBJ databases">
        <title>Trombidioid mite genomics.</title>
        <authorList>
            <person name="Dong X."/>
        </authorList>
    </citation>
    <scope>NUCLEOTIDE SEQUENCE</scope>
    <source>
        <strain evidence="8">UoL-WK</strain>
    </source>
</reference>
<reference evidence="8 9" key="1">
    <citation type="journal article" date="2018" name="Gigascience">
        <title>Genomes of trombidid mites reveal novel predicted allergens and laterally-transferred genes associated with secondary metabolism.</title>
        <authorList>
            <person name="Dong X."/>
            <person name="Chaisiri K."/>
            <person name="Xia D."/>
            <person name="Armstrong S.D."/>
            <person name="Fang Y."/>
            <person name="Donnelly M.J."/>
            <person name="Kadowaki T."/>
            <person name="McGarry J.W."/>
            <person name="Darby A.C."/>
            <person name="Makepeace B.L."/>
        </authorList>
    </citation>
    <scope>NUCLEOTIDE SEQUENCE [LARGE SCALE GENOMIC DNA]</scope>
    <source>
        <strain evidence="8">UoL-WK</strain>
    </source>
</reference>
<dbReference type="InterPro" id="IPR036236">
    <property type="entry name" value="Znf_C2H2_sf"/>
</dbReference>
<proteinExistence type="predicted"/>
<evidence type="ECO:0000313" key="7">
    <source>
        <dbReference type="EMBL" id="RWS00678.1"/>
    </source>
</evidence>
<feature type="domain" description="C2H2-type" evidence="6">
    <location>
        <begin position="60"/>
        <end position="87"/>
    </location>
</feature>
<keyword evidence="2" id="KW-0677">Repeat</keyword>
<dbReference type="PROSITE" id="PS50157">
    <property type="entry name" value="ZINC_FINGER_C2H2_2"/>
    <property type="match status" value="1"/>
</dbReference>
<comment type="caution">
    <text evidence="8">The sequence shown here is derived from an EMBL/GenBank/DDBJ whole genome shotgun (WGS) entry which is preliminary data.</text>
</comment>